<dbReference type="InterPro" id="IPR020603">
    <property type="entry name" value="MraZ_dom"/>
</dbReference>
<dbReference type="GO" id="GO:0009295">
    <property type="term" value="C:nucleoid"/>
    <property type="evidence" value="ECO:0007669"/>
    <property type="project" value="UniProtKB-SubCell"/>
</dbReference>
<evidence type="ECO:0000259" key="8">
    <source>
        <dbReference type="PROSITE" id="PS51740"/>
    </source>
</evidence>
<dbReference type="GO" id="GO:0000976">
    <property type="term" value="F:transcription cis-regulatory region binding"/>
    <property type="evidence" value="ECO:0007669"/>
    <property type="project" value="TreeGrafter"/>
</dbReference>
<keyword evidence="4 7" id="KW-0805">Transcription regulation</keyword>
<dbReference type="InterPro" id="IPR007159">
    <property type="entry name" value="SpoVT-AbrB_dom"/>
</dbReference>
<dbReference type="InterPro" id="IPR037914">
    <property type="entry name" value="SpoVT-AbrB_sf"/>
</dbReference>
<dbReference type="InterPro" id="IPR003444">
    <property type="entry name" value="MraZ"/>
</dbReference>
<dbReference type="GO" id="GO:0003700">
    <property type="term" value="F:DNA-binding transcription factor activity"/>
    <property type="evidence" value="ECO:0007669"/>
    <property type="project" value="UniProtKB-UniRule"/>
</dbReference>
<sequence length="156" mass="17993">MKNFIGTYECKIDDKGRIKLPASLTKQMEHFADESFIVKRSVFQKCLEVYPMEPWDRLMAKINALNRFVKKNADFIRMFTAGVKTVEMDNVGRLQISKDLTQFANLNKEIVITSAGELFEIWDKEYYEQVISVSEIDFANLAEDVMGNLDSGETED</sequence>
<name>A0A085BMW0_9FLAO</name>
<evidence type="ECO:0000313" key="10">
    <source>
        <dbReference type="Proteomes" id="UP000028623"/>
    </source>
</evidence>
<dbReference type="PANTHER" id="PTHR34701:SF1">
    <property type="entry name" value="TRANSCRIPTIONAL REGULATOR MRAZ"/>
    <property type="match status" value="1"/>
</dbReference>
<evidence type="ECO:0000256" key="3">
    <source>
        <dbReference type="ARBA" id="ARBA00022737"/>
    </source>
</evidence>
<evidence type="ECO:0000256" key="7">
    <source>
        <dbReference type="HAMAP-Rule" id="MF_01008"/>
    </source>
</evidence>
<evidence type="ECO:0000256" key="5">
    <source>
        <dbReference type="ARBA" id="ARBA00023125"/>
    </source>
</evidence>
<dbReference type="PROSITE" id="PS51740">
    <property type="entry name" value="SPOVT_ABRB"/>
    <property type="match status" value="2"/>
</dbReference>
<feature type="domain" description="SpoVT-AbrB" evidence="8">
    <location>
        <begin position="7"/>
        <end position="54"/>
    </location>
</feature>
<dbReference type="CDD" id="cd16321">
    <property type="entry name" value="MraZ_C"/>
    <property type="match status" value="1"/>
</dbReference>
<dbReference type="InterPro" id="IPR035642">
    <property type="entry name" value="MraZ_N"/>
</dbReference>
<dbReference type="CDD" id="cd16320">
    <property type="entry name" value="MraZ_N"/>
    <property type="match status" value="1"/>
</dbReference>
<dbReference type="NCBIfam" id="TIGR00242">
    <property type="entry name" value="division/cell wall cluster transcriptional repressor MraZ"/>
    <property type="match status" value="1"/>
</dbReference>
<proteinExistence type="inferred from homology"/>
<dbReference type="PANTHER" id="PTHR34701">
    <property type="entry name" value="TRANSCRIPTIONAL REGULATOR MRAZ"/>
    <property type="match status" value="1"/>
</dbReference>
<comment type="subunit">
    <text evidence="7">Forms oligomers.</text>
</comment>
<dbReference type="GO" id="GO:0005737">
    <property type="term" value="C:cytoplasm"/>
    <property type="evidence" value="ECO:0007669"/>
    <property type="project" value="UniProtKB-UniRule"/>
</dbReference>
<accession>A0A085BMW0</accession>
<dbReference type="GO" id="GO:2000143">
    <property type="term" value="P:negative regulation of DNA-templated transcription initiation"/>
    <property type="evidence" value="ECO:0007669"/>
    <property type="project" value="TreeGrafter"/>
</dbReference>
<keyword evidence="10" id="KW-1185">Reference proteome</keyword>
<protein>
    <recommendedName>
        <fullName evidence="1 7">Transcriptional regulator MraZ</fullName>
    </recommendedName>
</protein>
<organism evidence="9 10">
    <name type="scientific">Epilithonimonas lactis</name>
    <dbReference type="NCBI Taxonomy" id="421072"/>
    <lineage>
        <taxon>Bacteria</taxon>
        <taxon>Pseudomonadati</taxon>
        <taxon>Bacteroidota</taxon>
        <taxon>Flavobacteriia</taxon>
        <taxon>Flavobacteriales</taxon>
        <taxon>Weeksellaceae</taxon>
        <taxon>Chryseobacterium group</taxon>
        <taxon>Epilithonimonas</taxon>
    </lineage>
</organism>
<dbReference type="Pfam" id="PF02381">
    <property type="entry name" value="MraZ"/>
    <property type="match status" value="2"/>
</dbReference>
<comment type="subcellular location">
    <subcellularLocation>
        <location evidence="7">Cytoplasm</location>
        <location evidence="7">Nucleoid</location>
    </subcellularLocation>
</comment>
<evidence type="ECO:0000256" key="4">
    <source>
        <dbReference type="ARBA" id="ARBA00023015"/>
    </source>
</evidence>
<dbReference type="AlphaFoldDB" id="A0A085BMW0"/>
<evidence type="ECO:0000256" key="6">
    <source>
        <dbReference type="ARBA" id="ARBA00023163"/>
    </source>
</evidence>
<dbReference type="InterPro" id="IPR035644">
    <property type="entry name" value="MraZ_C"/>
</dbReference>
<keyword evidence="5 7" id="KW-0238">DNA-binding</keyword>
<evidence type="ECO:0000256" key="1">
    <source>
        <dbReference type="ARBA" id="ARBA00013860"/>
    </source>
</evidence>
<dbReference type="OrthoDB" id="9807753at2"/>
<keyword evidence="6 7" id="KW-0804">Transcription</keyword>
<dbReference type="eggNOG" id="COG2001">
    <property type="taxonomic scope" value="Bacteria"/>
</dbReference>
<evidence type="ECO:0000313" key="9">
    <source>
        <dbReference type="EMBL" id="KFC23805.1"/>
    </source>
</evidence>
<dbReference type="Proteomes" id="UP000028623">
    <property type="component" value="Unassembled WGS sequence"/>
</dbReference>
<comment type="similarity">
    <text evidence="7">Belongs to the MraZ family.</text>
</comment>
<dbReference type="SUPFAM" id="SSF89447">
    <property type="entry name" value="AbrB/MazE/MraZ-like"/>
    <property type="match status" value="1"/>
</dbReference>
<evidence type="ECO:0000256" key="2">
    <source>
        <dbReference type="ARBA" id="ARBA00022490"/>
    </source>
</evidence>
<dbReference type="RefSeq" id="WP_034973853.1">
    <property type="nucleotide sequence ID" value="NZ_FOFI01000002.1"/>
</dbReference>
<keyword evidence="3" id="KW-0677">Repeat</keyword>
<keyword evidence="2 7" id="KW-0963">Cytoplasm</keyword>
<gene>
    <name evidence="7" type="primary">mraZ</name>
    <name evidence="9" type="ORF">IO89_04345</name>
</gene>
<dbReference type="EMBL" id="JPLY01000001">
    <property type="protein sequence ID" value="KFC23805.1"/>
    <property type="molecule type" value="Genomic_DNA"/>
</dbReference>
<comment type="caution">
    <text evidence="9">The sequence shown here is derived from an EMBL/GenBank/DDBJ whole genome shotgun (WGS) entry which is preliminary data.</text>
</comment>
<reference evidence="9 10" key="1">
    <citation type="submission" date="2014-07" db="EMBL/GenBank/DDBJ databases">
        <title>Epilithonimonas lactis LMG 22401 Genome.</title>
        <authorList>
            <person name="Pipes S.E."/>
            <person name="Stropko S.J."/>
        </authorList>
    </citation>
    <scope>NUCLEOTIDE SEQUENCE [LARGE SCALE GENOMIC DNA]</scope>
    <source>
        <strain evidence="9 10">LMG 24401</strain>
    </source>
</reference>
<dbReference type="HAMAP" id="MF_01008">
    <property type="entry name" value="MraZ"/>
    <property type="match status" value="1"/>
</dbReference>
<feature type="domain" description="SpoVT-AbrB" evidence="8">
    <location>
        <begin position="83"/>
        <end position="126"/>
    </location>
</feature>
<dbReference type="STRING" id="421072.SAMN04488097_1842"/>
<dbReference type="InterPro" id="IPR038619">
    <property type="entry name" value="MraZ_sf"/>
</dbReference>
<dbReference type="Gene3D" id="3.40.1550.20">
    <property type="entry name" value="Transcriptional regulator MraZ domain"/>
    <property type="match status" value="1"/>
</dbReference>